<evidence type="ECO:0000313" key="2">
    <source>
        <dbReference type="Proteomes" id="UP000636960"/>
    </source>
</evidence>
<organism evidence="1 2">
    <name type="scientific">Paractinoplanes rishiriensis</name>
    <dbReference type="NCBI Taxonomy" id="1050105"/>
    <lineage>
        <taxon>Bacteria</taxon>
        <taxon>Bacillati</taxon>
        <taxon>Actinomycetota</taxon>
        <taxon>Actinomycetes</taxon>
        <taxon>Micromonosporales</taxon>
        <taxon>Micromonosporaceae</taxon>
        <taxon>Paractinoplanes</taxon>
    </lineage>
</organism>
<dbReference type="EMBL" id="BOMV01000011">
    <property type="protein sequence ID" value="GIE94130.1"/>
    <property type="molecule type" value="Genomic_DNA"/>
</dbReference>
<protein>
    <submittedName>
        <fullName evidence="1">Uncharacterized protein</fullName>
    </submittedName>
</protein>
<keyword evidence="2" id="KW-1185">Reference proteome</keyword>
<comment type="caution">
    <text evidence="1">The sequence shown here is derived from an EMBL/GenBank/DDBJ whole genome shotgun (WGS) entry which is preliminary data.</text>
</comment>
<proteinExistence type="predicted"/>
<dbReference type="AlphaFoldDB" id="A0A919MVZ3"/>
<dbReference type="Proteomes" id="UP000636960">
    <property type="component" value="Unassembled WGS sequence"/>
</dbReference>
<name>A0A919MVZ3_9ACTN</name>
<dbReference type="RefSeq" id="WP_203780457.1">
    <property type="nucleotide sequence ID" value="NZ_BOMV01000011.1"/>
</dbReference>
<sequence length="102" mass="11201">MSQPVSVYLDSMSRYAAAMEDLSASFGETRRLLIDADVTEDSFGLLSDSRECAKVYEERCTVGLEVLQAGNDAFLDLAQAFREMREDYEASDQSAATQVGGK</sequence>
<gene>
    <name evidence="1" type="ORF">Ari01nite_15950</name>
</gene>
<accession>A0A919MVZ3</accession>
<evidence type="ECO:0000313" key="1">
    <source>
        <dbReference type="EMBL" id="GIE94130.1"/>
    </source>
</evidence>
<reference evidence="1" key="1">
    <citation type="submission" date="2021-01" db="EMBL/GenBank/DDBJ databases">
        <title>Whole genome shotgun sequence of Actinoplanes rishiriensis NBRC 108556.</title>
        <authorList>
            <person name="Komaki H."/>
            <person name="Tamura T."/>
        </authorList>
    </citation>
    <scope>NUCLEOTIDE SEQUENCE</scope>
    <source>
        <strain evidence="1">NBRC 108556</strain>
    </source>
</reference>